<evidence type="ECO:0000259" key="1">
    <source>
        <dbReference type="Pfam" id="PF05050"/>
    </source>
</evidence>
<evidence type="ECO:0000313" key="2">
    <source>
        <dbReference type="EMBL" id="GGF22989.1"/>
    </source>
</evidence>
<gene>
    <name evidence="2" type="ORF">GCM10007298_18650</name>
</gene>
<dbReference type="PANTHER" id="PTHR36973:SF4">
    <property type="entry name" value="NODULATION PROTEIN"/>
    <property type="match status" value="1"/>
</dbReference>
<keyword evidence="3" id="KW-1185">Reference proteome</keyword>
<dbReference type="EMBL" id="BMCS01000001">
    <property type="protein sequence ID" value="GGF22989.1"/>
    <property type="molecule type" value="Genomic_DNA"/>
</dbReference>
<evidence type="ECO:0000313" key="3">
    <source>
        <dbReference type="Proteomes" id="UP000632454"/>
    </source>
</evidence>
<sequence>MRHDLRHAILRKLRRLGVDVKRYPATDSTWLLTRLLATADVSQVIDVGANGGRYGNELREAGWTGPIVSLEPLGEPFRRLVEASRRDASWTALQMAAGDERHDAQMHVASNAGESSSLLTMLDAHSDAAPMISIVGTENVAVHRIDDLLGTTIPARERSFLKVDAQGYEMAVLRGASRFVDEFCSGLQLEVSLVDLYDGAPRPDELFDAVSGLGFTLASVIPGFVDIQTGRMLQCDCVFARPSVFTTAG</sequence>
<feature type="domain" description="Methyltransferase FkbM" evidence="1">
    <location>
        <begin position="46"/>
        <end position="215"/>
    </location>
</feature>
<dbReference type="SUPFAM" id="SSF53335">
    <property type="entry name" value="S-adenosyl-L-methionine-dependent methyltransferases"/>
    <property type="match status" value="1"/>
</dbReference>
<dbReference type="NCBIfam" id="TIGR01444">
    <property type="entry name" value="fkbM_fam"/>
    <property type="match status" value="1"/>
</dbReference>
<dbReference type="InterPro" id="IPR006342">
    <property type="entry name" value="FkbM_mtfrase"/>
</dbReference>
<dbReference type="Proteomes" id="UP000632454">
    <property type="component" value="Unassembled WGS sequence"/>
</dbReference>
<comment type="caution">
    <text evidence="2">The sequence shown here is derived from an EMBL/GenBank/DDBJ whole genome shotgun (WGS) entry which is preliminary data.</text>
</comment>
<dbReference type="InterPro" id="IPR053188">
    <property type="entry name" value="FkbM_Methyltransferase"/>
</dbReference>
<dbReference type="Pfam" id="PF05050">
    <property type="entry name" value="Methyltransf_21"/>
    <property type="match status" value="1"/>
</dbReference>
<protein>
    <recommendedName>
        <fullName evidence="1">Methyltransferase FkbM domain-containing protein</fullName>
    </recommendedName>
</protein>
<reference evidence="3" key="1">
    <citation type="journal article" date="2019" name="Int. J. Syst. Evol. Microbiol.">
        <title>The Global Catalogue of Microorganisms (GCM) 10K type strain sequencing project: providing services to taxonomists for standard genome sequencing and annotation.</title>
        <authorList>
            <consortium name="The Broad Institute Genomics Platform"/>
            <consortium name="The Broad Institute Genome Sequencing Center for Infectious Disease"/>
            <person name="Wu L."/>
            <person name="Ma J."/>
        </authorList>
    </citation>
    <scope>NUCLEOTIDE SEQUENCE [LARGE SCALE GENOMIC DNA]</scope>
    <source>
        <strain evidence="3">CCM 7855</strain>
    </source>
</reference>
<proteinExistence type="predicted"/>
<accession>A0ABQ1UQX1</accession>
<name>A0ABQ1UQX1_9NOCA</name>
<dbReference type="RefSeq" id="WP_188488985.1">
    <property type="nucleotide sequence ID" value="NZ_BMCS01000001.1"/>
</dbReference>
<dbReference type="Gene3D" id="3.40.50.150">
    <property type="entry name" value="Vaccinia Virus protein VP39"/>
    <property type="match status" value="1"/>
</dbReference>
<organism evidence="2 3">
    <name type="scientific">Williamsia phyllosphaerae</name>
    <dbReference type="NCBI Taxonomy" id="885042"/>
    <lineage>
        <taxon>Bacteria</taxon>
        <taxon>Bacillati</taxon>
        <taxon>Actinomycetota</taxon>
        <taxon>Actinomycetes</taxon>
        <taxon>Mycobacteriales</taxon>
        <taxon>Nocardiaceae</taxon>
        <taxon>Williamsia</taxon>
    </lineage>
</organism>
<dbReference type="PANTHER" id="PTHR36973">
    <property type="entry name" value="SLL1456 PROTEIN-RELATED"/>
    <property type="match status" value="1"/>
</dbReference>
<dbReference type="InterPro" id="IPR029063">
    <property type="entry name" value="SAM-dependent_MTases_sf"/>
</dbReference>